<accession>A0A1F5A925</accession>
<dbReference type="Proteomes" id="UP000177701">
    <property type="component" value="Unassembled WGS sequence"/>
</dbReference>
<name>A0A1F5A925_9BACT</name>
<organism evidence="1 2">
    <name type="scientific">Candidatus Sediminicultor quintus</name>
    <dbReference type="NCBI Taxonomy" id="1797291"/>
    <lineage>
        <taxon>Bacteria</taxon>
        <taxon>Pseudomonadati</taxon>
        <taxon>Atribacterota</taxon>
        <taxon>Candidatus Phoenicimicrobiia</taxon>
        <taxon>Candidatus Pheonicimicrobiales</taxon>
        <taxon>Candidatus Phoenicimicrobiaceae</taxon>
        <taxon>Candidatus Sediminicultor</taxon>
    </lineage>
</organism>
<dbReference type="EMBL" id="MEYH01000078">
    <property type="protein sequence ID" value="OGD14676.1"/>
    <property type="molecule type" value="Genomic_DNA"/>
</dbReference>
<evidence type="ECO:0000313" key="1">
    <source>
        <dbReference type="EMBL" id="OGD14676.1"/>
    </source>
</evidence>
<dbReference type="AlphaFoldDB" id="A0A1F5A925"/>
<protein>
    <submittedName>
        <fullName evidence="1">Uncharacterized protein</fullName>
    </submittedName>
</protein>
<evidence type="ECO:0000313" key="2">
    <source>
        <dbReference type="Proteomes" id="UP000177701"/>
    </source>
</evidence>
<sequence length="194" mass="21214">MGIMNIKKIIIFLLAIGVVAAAAGCARWPEGPEPEPGETEYQLEITVEVSGIIDSSNGIYYIVMDADGNPATGPGDYVSFWDDRFYYIRLEYGFFDFAQVQDDFESIFDGGSFSGNKIQVTIALSDLGDPNSIDINVVTTDSDNNTYDYLDNGYFTINTNLGSKPPITDQENDSGDGGEDFDITKVTAVITTLY</sequence>
<gene>
    <name evidence="1" type="ORF">A2V47_07615</name>
</gene>
<proteinExistence type="predicted"/>
<comment type="caution">
    <text evidence="1">The sequence shown here is derived from an EMBL/GenBank/DDBJ whole genome shotgun (WGS) entry which is preliminary data.</text>
</comment>
<reference evidence="1 2" key="1">
    <citation type="journal article" date="2016" name="Nat. Commun.">
        <title>Thousands of microbial genomes shed light on interconnected biogeochemical processes in an aquifer system.</title>
        <authorList>
            <person name="Anantharaman K."/>
            <person name="Brown C.T."/>
            <person name="Hug L.A."/>
            <person name="Sharon I."/>
            <person name="Castelle C.J."/>
            <person name="Probst A.J."/>
            <person name="Thomas B.C."/>
            <person name="Singh A."/>
            <person name="Wilkins M.J."/>
            <person name="Karaoz U."/>
            <person name="Brodie E.L."/>
            <person name="Williams K.H."/>
            <person name="Hubbard S.S."/>
            <person name="Banfield J.F."/>
        </authorList>
    </citation>
    <scope>NUCLEOTIDE SEQUENCE [LARGE SCALE GENOMIC DNA]</scope>
</reference>
<dbReference type="PROSITE" id="PS51257">
    <property type="entry name" value="PROKAR_LIPOPROTEIN"/>
    <property type="match status" value="1"/>
</dbReference>